<proteinExistence type="predicted"/>
<keyword evidence="3" id="KW-1133">Transmembrane helix</keyword>
<keyword evidence="2" id="KW-0406">Ion transport</keyword>
<feature type="transmembrane region" description="Helical" evidence="3">
    <location>
        <begin position="55"/>
        <end position="75"/>
    </location>
</feature>
<evidence type="ECO:0000256" key="1">
    <source>
        <dbReference type="ARBA" id="ARBA00022781"/>
    </source>
</evidence>
<protein>
    <submittedName>
        <fullName evidence="4">Uncharacterized protein</fullName>
    </submittedName>
</protein>
<dbReference type="AlphaFoldDB" id="A0A0M0KGY4"/>
<dbReference type="InterPro" id="IPR035921">
    <property type="entry name" value="F/V-ATP_Csub_sf"/>
</dbReference>
<keyword evidence="2" id="KW-0813">Transport</keyword>
<keyword evidence="3" id="KW-0812">Transmembrane</keyword>
<dbReference type="PATRIC" id="fig|136160.3.peg.1005"/>
<feature type="transmembrane region" description="Helical" evidence="3">
    <location>
        <begin position="87"/>
        <end position="108"/>
    </location>
</feature>
<keyword evidence="1" id="KW-0375">Hydrogen ion transport</keyword>
<feature type="transmembrane region" description="Helical" evidence="3">
    <location>
        <begin position="120"/>
        <end position="144"/>
    </location>
</feature>
<name>A0A0M0KGY4_ALKHA</name>
<evidence type="ECO:0000256" key="3">
    <source>
        <dbReference type="SAM" id="Phobius"/>
    </source>
</evidence>
<keyword evidence="3" id="KW-0472">Membrane</keyword>
<dbReference type="Gene3D" id="1.20.20.10">
    <property type="entry name" value="F1F0 ATP synthase subunit C"/>
    <property type="match status" value="1"/>
</dbReference>
<accession>A0A0M0KGY4</accession>
<evidence type="ECO:0000256" key="2">
    <source>
        <dbReference type="ARBA" id="ARBA00023065"/>
    </source>
</evidence>
<dbReference type="InterPro" id="IPR038662">
    <property type="entry name" value="ATP_synth_F0_csu_sf"/>
</dbReference>
<evidence type="ECO:0000313" key="4">
    <source>
        <dbReference type="EMBL" id="KOO38066.1"/>
    </source>
</evidence>
<comment type="caution">
    <text evidence="4">The sequence shown here is derived from an EMBL/GenBank/DDBJ whole genome shotgun (WGS) entry which is preliminary data.</text>
</comment>
<dbReference type="SUPFAM" id="SSF81333">
    <property type="entry name" value="F1F0 ATP synthase subunit C"/>
    <property type="match status" value="1"/>
</dbReference>
<sequence>MYTKNTIELEESGLSVYYFAGASIVAALCIMIVFKIHVDKLKHSPEQMGAILTKFSIGVAFCEVVPILLLVAGFATMQTGLEFNNLLLPLVCTFFSMIIAAVFIFLQTKVDVTQEMRGKVYTFAMIGLSIAISIPFFSLFGLLIQMQ</sequence>
<dbReference type="GO" id="GO:1902600">
    <property type="term" value="P:proton transmembrane transport"/>
    <property type="evidence" value="ECO:0007669"/>
    <property type="project" value="UniProtKB-KW"/>
</dbReference>
<dbReference type="EMBL" id="LILD01000001">
    <property type="protein sequence ID" value="KOO38066.1"/>
    <property type="molecule type" value="Genomic_DNA"/>
</dbReference>
<organism evidence="4">
    <name type="scientific">Halalkalibacterium halodurans</name>
    <name type="common">Bacillus halodurans</name>
    <dbReference type="NCBI Taxonomy" id="86665"/>
    <lineage>
        <taxon>Bacteria</taxon>
        <taxon>Bacillati</taxon>
        <taxon>Bacillota</taxon>
        <taxon>Bacilli</taxon>
        <taxon>Bacillales</taxon>
        <taxon>Bacillaceae</taxon>
        <taxon>Halalkalibacterium (ex Joshi et al. 2022)</taxon>
    </lineage>
</organism>
<gene>
    <name evidence="4" type="ORF">AMD02_03745</name>
</gene>
<feature type="transmembrane region" description="Helical" evidence="3">
    <location>
        <begin position="16"/>
        <end position="34"/>
    </location>
</feature>
<reference evidence="4" key="1">
    <citation type="submission" date="2015-08" db="EMBL/GenBank/DDBJ databases">
        <title>Complete DNA Sequence of Pseudomonas syringae pv. actinidiae, the Causal Agent of Kiwifruit Canker Disease.</title>
        <authorList>
            <person name="Rikkerink E.H.A."/>
            <person name="Fineran P.C."/>
        </authorList>
    </citation>
    <scope>NUCLEOTIDE SEQUENCE</scope>
    <source>
        <strain evidence="4">DSM 13666</strain>
    </source>
</reference>